<evidence type="ECO:0000256" key="1">
    <source>
        <dbReference type="SAM" id="MobiDB-lite"/>
    </source>
</evidence>
<dbReference type="Proteomes" id="UP000648239">
    <property type="component" value="Unassembled WGS sequence"/>
</dbReference>
<evidence type="ECO:0000313" key="4">
    <source>
        <dbReference type="Proteomes" id="UP000648239"/>
    </source>
</evidence>
<sequence>MKKIFVLLVVLVLAVPALAQITETRNSEETAAKAEATSPREPSPLEKLKERIRRASRLPEAAGEAREAGIPEEDVVTVITEARRRRMPPAEVETILVESAASARENGPVDNFGAFVQSQLDQGLRGRELAEAIHREHAARGKGKMKKDKDKDKDKD</sequence>
<accession>A0A8J6XZQ5</accession>
<keyword evidence="2" id="KW-0732">Signal</keyword>
<feature type="chain" id="PRO_5035291872" description="DUF4168 domain-containing protein" evidence="2">
    <location>
        <begin position="20"/>
        <end position="156"/>
    </location>
</feature>
<proteinExistence type="predicted"/>
<protein>
    <recommendedName>
        <fullName evidence="5">DUF4168 domain-containing protein</fullName>
    </recommendedName>
</protein>
<dbReference type="EMBL" id="JACXWD010000030">
    <property type="protein sequence ID" value="MBD3868410.1"/>
    <property type="molecule type" value="Genomic_DNA"/>
</dbReference>
<feature type="region of interest" description="Disordered" evidence="1">
    <location>
        <begin position="135"/>
        <end position="156"/>
    </location>
</feature>
<evidence type="ECO:0008006" key="5">
    <source>
        <dbReference type="Google" id="ProtNLM"/>
    </source>
</evidence>
<name>A0A8J6XZQ5_9BACT</name>
<evidence type="ECO:0000313" key="3">
    <source>
        <dbReference type="EMBL" id="MBD3868410.1"/>
    </source>
</evidence>
<organism evidence="3 4">
    <name type="scientific">Candidatus Polarisedimenticola svalbardensis</name>
    <dbReference type="NCBI Taxonomy" id="2886004"/>
    <lineage>
        <taxon>Bacteria</taxon>
        <taxon>Pseudomonadati</taxon>
        <taxon>Acidobacteriota</taxon>
        <taxon>Candidatus Polarisedimenticolia</taxon>
        <taxon>Candidatus Polarisedimenticolales</taxon>
        <taxon>Candidatus Polarisedimenticolaceae</taxon>
        <taxon>Candidatus Polarisedimenticola</taxon>
    </lineage>
</organism>
<feature type="signal peptide" evidence="2">
    <location>
        <begin position="1"/>
        <end position="19"/>
    </location>
</feature>
<feature type="region of interest" description="Disordered" evidence="1">
    <location>
        <begin position="25"/>
        <end position="46"/>
    </location>
</feature>
<gene>
    <name evidence="3" type="ORF">IFK94_09820</name>
</gene>
<feature type="compositionally biased region" description="Basic and acidic residues" evidence="1">
    <location>
        <begin position="147"/>
        <end position="156"/>
    </location>
</feature>
<reference evidence="3 4" key="1">
    <citation type="submission" date="2020-08" db="EMBL/GenBank/DDBJ databases">
        <title>Acidobacteriota in marine sediments use diverse sulfur dissimilation pathways.</title>
        <authorList>
            <person name="Wasmund K."/>
        </authorList>
    </citation>
    <scope>NUCLEOTIDE SEQUENCE [LARGE SCALE GENOMIC DNA]</scope>
    <source>
        <strain evidence="3">MAG AM4</strain>
    </source>
</reference>
<feature type="non-terminal residue" evidence="3">
    <location>
        <position position="156"/>
    </location>
</feature>
<dbReference type="AlphaFoldDB" id="A0A8J6XZQ5"/>
<comment type="caution">
    <text evidence="3">The sequence shown here is derived from an EMBL/GenBank/DDBJ whole genome shotgun (WGS) entry which is preliminary data.</text>
</comment>
<evidence type="ECO:0000256" key="2">
    <source>
        <dbReference type="SAM" id="SignalP"/>
    </source>
</evidence>